<evidence type="ECO:0000256" key="3">
    <source>
        <dbReference type="ARBA" id="ARBA00022605"/>
    </source>
</evidence>
<dbReference type="EMBL" id="LR962863">
    <property type="protein sequence ID" value="CAD7358752.1"/>
    <property type="molecule type" value="Genomic_DNA"/>
</dbReference>
<feature type="active site" evidence="10 11">
    <location>
        <position position="171"/>
    </location>
</feature>
<dbReference type="PRINTS" id="PR00097">
    <property type="entry name" value="ANTSNTHASEII"/>
</dbReference>
<evidence type="ECO:0000256" key="6">
    <source>
        <dbReference type="ARBA" id="ARBA00023102"/>
    </source>
</evidence>
<gene>
    <name evidence="14" type="primary">hisH_1</name>
    <name evidence="10" type="synonym">hisH</name>
    <name evidence="14" type="ORF">NCTC12218_00336</name>
</gene>
<reference evidence="14" key="1">
    <citation type="submission" date="2018-06" db="EMBL/GenBank/DDBJ databases">
        <authorList>
            <consortium name="Pathogen Informatics"/>
            <person name="Doyle S."/>
        </authorList>
    </citation>
    <scope>NUCLEOTIDE SEQUENCE [LARGE SCALE GENOMIC DNA]</scope>
    <source>
        <strain evidence="14">NCTC12218</strain>
    </source>
</reference>
<evidence type="ECO:0000313" key="14">
    <source>
        <dbReference type="EMBL" id="SUM86641.1"/>
    </source>
</evidence>
<keyword evidence="7 10" id="KW-0456">Lyase</keyword>
<dbReference type="EMBL" id="UHEF01000001">
    <property type="protein sequence ID" value="SUM86641.1"/>
    <property type="molecule type" value="Genomic_DNA"/>
</dbReference>
<feature type="active site" evidence="10 11">
    <location>
        <position position="169"/>
    </location>
</feature>
<dbReference type="HAMAP" id="MF_00278">
    <property type="entry name" value="HisH"/>
    <property type="match status" value="1"/>
</dbReference>
<dbReference type="PROSITE" id="PS51273">
    <property type="entry name" value="GATASE_TYPE_1"/>
    <property type="match status" value="1"/>
</dbReference>
<dbReference type="PIRSF" id="PIRSF000495">
    <property type="entry name" value="Amidotransf_hisH"/>
    <property type="match status" value="1"/>
</dbReference>
<evidence type="ECO:0000256" key="5">
    <source>
        <dbReference type="ARBA" id="ARBA00022962"/>
    </source>
</evidence>
<reference evidence="13 15" key="2">
    <citation type="submission" date="2020-11" db="EMBL/GenBank/DDBJ databases">
        <authorList>
            <consortium name="Pathogen Informatics"/>
        </authorList>
    </citation>
    <scope>NUCLEOTIDE SEQUENCE [LARGE SCALE GENOMIC DNA]</scope>
    <source>
        <strain evidence="13 15">NCTC12218</strain>
    </source>
</reference>
<evidence type="ECO:0000256" key="11">
    <source>
        <dbReference type="PIRSR" id="PIRSR000495-1"/>
    </source>
</evidence>
<evidence type="ECO:0000313" key="13">
    <source>
        <dbReference type="EMBL" id="CAD7358752.1"/>
    </source>
</evidence>
<feature type="domain" description="Glutamine amidotransferase" evidence="12">
    <location>
        <begin position="5"/>
        <end position="181"/>
    </location>
</feature>
<dbReference type="Pfam" id="PF00117">
    <property type="entry name" value="GATase"/>
    <property type="match status" value="1"/>
</dbReference>
<dbReference type="EC" id="4.3.2.10" evidence="10"/>
<comment type="subcellular location">
    <subcellularLocation>
        <location evidence="10">Cytoplasm</location>
    </subcellularLocation>
</comment>
<dbReference type="SUPFAM" id="SSF52317">
    <property type="entry name" value="Class I glutamine amidotransferase-like"/>
    <property type="match status" value="1"/>
</dbReference>
<evidence type="ECO:0000256" key="2">
    <source>
        <dbReference type="ARBA" id="ARBA00011152"/>
    </source>
</evidence>
<keyword evidence="10" id="KW-0963">Cytoplasm</keyword>
<keyword evidence="6 10" id="KW-0368">Histidine biosynthesis</keyword>
<evidence type="ECO:0000256" key="7">
    <source>
        <dbReference type="ARBA" id="ARBA00023239"/>
    </source>
</evidence>
<dbReference type="Gene3D" id="3.40.50.880">
    <property type="match status" value="1"/>
</dbReference>
<protein>
    <recommendedName>
        <fullName evidence="10">Imidazole glycerol phosphate synthase subunit HisH</fullName>
        <ecNumber evidence="10">4.3.2.10</ecNumber>
    </recommendedName>
    <alternativeName>
        <fullName evidence="10">IGP synthase glutaminase subunit</fullName>
        <ecNumber evidence="10">3.5.1.2</ecNumber>
    </alternativeName>
    <alternativeName>
        <fullName evidence="10">IGP synthase subunit HisH</fullName>
    </alternativeName>
    <alternativeName>
        <fullName evidence="10">ImGP synthase subunit HisH</fullName>
        <shortName evidence="10">IGPS subunit HisH</shortName>
    </alternativeName>
</protein>
<evidence type="ECO:0000256" key="10">
    <source>
        <dbReference type="HAMAP-Rule" id="MF_00278"/>
    </source>
</evidence>
<evidence type="ECO:0000256" key="4">
    <source>
        <dbReference type="ARBA" id="ARBA00022801"/>
    </source>
</evidence>
<keyword evidence="14" id="KW-0808">Transferase</keyword>
<comment type="function">
    <text evidence="10">IGPS catalyzes the conversion of PRFAR and glutamine to IGP, AICAR and glutamate. The HisH subunit catalyzes the hydrolysis of glutamine to glutamate and ammonia as part of the synthesis of IGP and AICAR. The resulting ammonia molecule is channeled to the active site of HisF.</text>
</comment>
<proteinExistence type="inferred from homology"/>
<keyword evidence="3 10" id="KW-0028">Amino-acid biosynthesis</keyword>
<dbReference type="AlphaFoldDB" id="A0A7Z7VWB6"/>
<keyword evidence="5 10" id="KW-0315">Glutamine amidotransferase</keyword>
<dbReference type="NCBIfam" id="TIGR01855">
    <property type="entry name" value="IMP_synth_hisH"/>
    <property type="match status" value="1"/>
</dbReference>
<dbReference type="Proteomes" id="UP000264146">
    <property type="component" value="Chromosome"/>
</dbReference>
<comment type="catalytic activity">
    <reaction evidence="9 10">
        <text>L-glutamine + H2O = L-glutamate + NH4(+)</text>
        <dbReference type="Rhea" id="RHEA:15889"/>
        <dbReference type="ChEBI" id="CHEBI:15377"/>
        <dbReference type="ChEBI" id="CHEBI:28938"/>
        <dbReference type="ChEBI" id="CHEBI:29985"/>
        <dbReference type="ChEBI" id="CHEBI:58359"/>
        <dbReference type="EC" id="3.5.1.2"/>
    </reaction>
</comment>
<organism evidence="14">
    <name type="scientific">Staphylococcus schleiferi</name>
    <dbReference type="NCBI Taxonomy" id="1295"/>
    <lineage>
        <taxon>Bacteria</taxon>
        <taxon>Bacillati</taxon>
        <taxon>Bacillota</taxon>
        <taxon>Bacilli</taxon>
        <taxon>Bacillales</taxon>
        <taxon>Staphylococcaceae</taxon>
        <taxon>Staphylococcus</taxon>
    </lineage>
</organism>
<evidence type="ECO:0000256" key="9">
    <source>
        <dbReference type="ARBA" id="ARBA00049534"/>
    </source>
</evidence>
<comment type="subunit">
    <text evidence="2 10">Heterodimer of HisH and HisF.</text>
</comment>
<dbReference type="GO" id="GO:0000105">
    <property type="term" value="P:L-histidine biosynthetic process"/>
    <property type="evidence" value="ECO:0007669"/>
    <property type="project" value="UniProtKB-UniRule"/>
</dbReference>
<keyword evidence="4 10" id="KW-0378">Hydrolase</keyword>
<dbReference type="GO" id="GO:0016829">
    <property type="term" value="F:lyase activity"/>
    <property type="evidence" value="ECO:0007669"/>
    <property type="project" value="UniProtKB-KW"/>
</dbReference>
<dbReference type="PANTHER" id="PTHR42701">
    <property type="entry name" value="IMIDAZOLE GLYCEROL PHOSPHATE SYNTHASE SUBUNIT HISH"/>
    <property type="match status" value="1"/>
</dbReference>
<dbReference type="UniPathway" id="UPA00031">
    <property type="reaction ID" value="UER00010"/>
</dbReference>
<feature type="active site" description="Nucleophile" evidence="10 11">
    <location>
        <position position="77"/>
    </location>
</feature>
<dbReference type="CDD" id="cd01748">
    <property type="entry name" value="GATase1_IGP_Synthase"/>
    <property type="match status" value="1"/>
</dbReference>
<dbReference type="InterPro" id="IPR029062">
    <property type="entry name" value="Class_I_gatase-like"/>
</dbReference>
<accession>A0A7Z7VWB6</accession>
<comment type="catalytic activity">
    <reaction evidence="8 10">
        <text>5-[(5-phospho-1-deoxy-D-ribulos-1-ylimino)methylamino]-1-(5-phospho-beta-D-ribosyl)imidazole-4-carboxamide + L-glutamine = D-erythro-1-(imidazol-4-yl)glycerol 3-phosphate + 5-amino-1-(5-phospho-beta-D-ribosyl)imidazole-4-carboxamide + L-glutamate + H(+)</text>
        <dbReference type="Rhea" id="RHEA:24793"/>
        <dbReference type="ChEBI" id="CHEBI:15378"/>
        <dbReference type="ChEBI" id="CHEBI:29985"/>
        <dbReference type="ChEBI" id="CHEBI:58278"/>
        <dbReference type="ChEBI" id="CHEBI:58359"/>
        <dbReference type="ChEBI" id="CHEBI:58475"/>
        <dbReference type="ChEBI" id="CHEBI:58525"/>
        <dbReference type="EC" id="4.3.2.10"/>
    </reaction>
</comment>
<evidence type="ECO:0000256" key="8">
    <source>
        <dbReference type="ARBA" id="ARBA00047838"/>
    </source>
</evidence>
<name>A0A7Z7VWB6_STASC</name>
<comment type="pathway">
    <text evidence="1 10">Amino-acid biosynthesis; L-histidine biosynthesis; L-histidine from 5-phospho-alpha-D-ribose 1-diphosphate: step 5/9.</text>
</comment>
<evidence type="ECO:0000313" key="15">
    <source>
        <dbReference type="Proteomes" id="UP000264146"/>
    </source>
</evidence>
<dbReference type="GO" id="GO:0005737">
    <property type="term" value="C:cytoplasm"/>
    <property type="evidence" value="ECO:0007669"/>
    <property type="project" value="UniProtKB-SubCell"/>
</dbReference>
<dbReference type="GO" id="GO:0000107">
    <property type="term" value="F:imidazoleglycerol-phosphate synthase activity"/>
    <property type="evidence" value="ECO:0007669"/>
    <property type="project" value="UniProtKB-UniRule"/>
</dbReference>
<evidence type="ECO:0000256" key="1">
    <source>
        <dbReference type="ARBA" id="ARBA00005091"/>
    </source>
</evidence>
<dbReference type="InterPro" id="IPR017926">
    <property type="entry name" value="GATASE"/>
</dbReference>
<dbReference type="EC" id="3.5.1.2" evidence="10"/>
<dbReference type="PANTHER" id="PTHR42701:SF1">
    <property type="entry name" value="IMIDAZOLE GLYCEROL PHOSPHATE SYNTHASE SUBUNIT HISH"/>
    <property type="match status" value="1"/>
</dbReference>
<sequence>MMIALVDYGLGNIFNVQRAVNHLGYPSIVTREPERIEHADVLILPGVGHFKDAMQAIHQYGLYDVLRQHQQPIIGICLGMQLLYSYSDEGHVSGLDLIKGKIHEIQTPYTVPHLGWNQLKSEIPALNKDVYYVHTYQAPMSPAVIAYSDYGTSIPGIVQQDDCIGIQFHPEKSGDYGLQILEQALKGGWQHD</sequence>
<dbReference type="GO" id="GO:0004359">
    <property type="term" value="F:glutaminase activity"/>
    <property type="evidence" value="ECO:0007669"/>
    <property type="project" value="UniProtKB-EC"/>
</dbReference>
<keyword evidence="14" id="KW-0328">Glycosyltransferase</keyword>
<dbReference type="InterPro" id="IPR010139">
    <property type="entry name" value="Imidazole-glycPsynth_HisH"/>
</dbReference>
<evidence type="ECO:0000259" key="12">
    <source>
        <dbReference type="Pfam" id="PF00117"/>
    </source>
</evidence>